<evidence type="ECO:0000259" key="1">
    <source>
        <dbReference type="Pfam" id="PF13358"/>
    </source>
</evidence>
<dbReference type="RefSeq" id="WP_207086315.1">
    <property type="nucleotide sequence ID" value="NZ_JAFLQW010000033.1"/>
</dbReference>
<evidence type="ECO:0000313" key="3">
    <source>
        <dbReference type="Proteomes" id="UP000664844"/>
    </source>
</evidence>
<gene>
    <name evidence="2" type="ORF">J0895_01160</name>
</gene>
<feature type="non-terminal residue" evidence="2">
    <location>
        <position position="1"/>
    </location>
</feature>
<organism evidence="2 3">
    <name type="scientific">Phormidium pseudopriestleyi FRX01</name>
    <dbReference type="NCBI Taxonomy" id="1759528"/>
    <lineage>
        <taxon>Bacteria</taxon>
        <taxon>Bacillati</taxon>
        <taxon>Cyanobacteriota</taxon>
        <taxon>Cyanophyceae</taxon>
        <taxon>Oscillatoriophycideae</taxon>
        <taxon>Oscillatoriales</taxon>
        <taxon>Oscillatoriaceae</taxon>
        <taxon>Phormidium</taxon>
    </lineage>
</organism>
<dbReference type="InterPro" id="IPR036397">
    <property type="entry name" value="RNaseH_sf"/>
</dbReference>
<name>A0ABS3FL70_9CYAN</name>
<evidence type="ECO:0000313" key="2">
    <source>
        <dbReference type="EMBL" id="MBO0347739.1"/>
    </source>
</evidence>
<proteinExistence type="predicted"/>
<keyword evidence="3" id="KW-1185">Reference proteome</keyword>
<protein>
    <submittedName>
        <fullName evidence="2">Transposase</fullName>
    </submittedName>
</protein>
<reference evidence="2 3" key="1">
    <citation type="submission" date="2021-03" db="EMBL/GenBank/DDBJ databases">
        <title>Metabolic Capacity of the Antarctic Cyanobacterium Phormidium pseudopriestleyi that Sustains Oxygenic Photosynthesis in the Presence of Hydrogen Sulfide.</title>
        <authorList>
            <person name="Lumian J.E."/>
            <person name="Jungblut A.D."/>
            <person name="Dillon M.L."/>
            <person name="Hawes I."/>
            <person name="Doran P.T."/>
            <person name="Mackey T.J."/>
            <person name="Dick G.J."/>
            <person name="Grettenberger C.L."/>
            <person name="Sumner D.Y."/>
        </authorList>
    </citation>
    <scope>NUCLEOTIDE SEQUENCE [LARGE SCALE GENOMIC DNA]</scope>
    <source>
        <strain evidence="2 3">FRX01</strain>
    </source>
</reference>
<dbReference type="InterPro" id="IPR038717">
    <property type="entry name" value="Tc1-like_DDE_dom"/>
</dbReference>
<comment type="caution">
    <text evidence="2">The sequence shown here is derived from an EMBL/GenBank/DDBJ whole genome shotgun (WGS) entry which is preliminary data.</text>
</comment>
<dbReference type="EMBL" id="JAFLQW010000033">
    <property type="protein sequence ID" value="MBO0347739.1"/>
    <property type="molecule type" value="Genomic_DNA"/>
</dbReference>
<dbReference type="Pfam" id="PF13358">
    <property type="entry name" value="DDE_3"/>
    <property type="match status" value="1"/>
</dbReference>
<accession>A0ABS3FL70</accession>
<sequence length="124" mass="14653">WIFIVDQLNTHKSESLVRLIASLCQIDIELGVKGKKGILASMKTRQAFLSDPTHRIRFVYLPKHTSWLNQIECWFSILTRRLLKRGEFTSIDDLSEQILKFIDYFNRTSAKPFLWKFQGFKESE</sequence>
<dbReference type="Gene3D" id="3.30.420.10">
    <property type="entry name" value="Ribonuclease H-like superfamily/Ribonuclease H"/>
    <property type="match status" value="1"/>
</dbReference>
<feature type="domain" description="Tc1-like transposase DDE" evidence="1">
    <location>
        <begin position="1"/>
        <end position="94"/>
    </location>
</feature>
<dbReference type="Proteomes" id="UP000664844">
    <property type="component" value="Unassembled WGS sequence"/>
</dbReference>